<dbReference type="eggNOG" id="ENOG5032Z66">
    <property type="taxonomic scope" value="Bacteria"/>
</dbReference>
<protein>
    <recommendedName>
        <fullName evidence="3">DUF4783 domain-containing protein</fullName>
    </recommendedName>
</protein>
<name>F4KWM2_HALH1</name>
<evidence type="ECO:0000313" key="2">
    <source>
        <dbReference type="Proteomes" id="UP000008461"/>
    </source>
</evidence>
<dbReference type="RefSeq" id="WP_013765902.1">
    <property type="nucleotide sequence ID" value="NC_015510.1"/>
</dbReference>
<reference evidence="1 2" key="1">
    <citation type="journal article" date="2011" name="Stand. Genomic Sci.">
        <title>Complete genome sequence of Haliscomenobacter hydrossis type strain (O).</title>
        <authorList>
            <consortium name="US DOE Joint Genome Institute (JGI-PGF)"/>
            <person name="Daligault H."/>
            <person name="Lapidus A."/>
            <person name="Zeytun A."/>
            <person name="Nolan M."/>
            <person name="Lucas S."/>
            <person name="Del Rio T.G."/>
            <person name="Tice H."/>
            <person name="Cheng J.F."/>
            <person name="Tapia R."/>
            <person name="Han C."/>
            <person name="Goodwin L."/>
            <person name="Pitluck S."/>
            <person name="Liolios K."/>
            <person name="Pagani I."/>
            <person name="Ivanova N."/>
            <person name="Huntemann M."/>
            <person name="Mavromatis K."/>
            <person name="Mikhailova N."/>
            <person name="Pati A."/>
            <person name="Chen A."/>
            <person name="Palaniappan K."/>
            <person name="Land M."/>
            <person name="Hauser L."/>
            <person name="Brambilla E.M."/>
            <person name="Rohde M."/>
            <person name="Verbarg S."/>
            <person name="Goker M."/>
            <person name="Bristow J."/>
            <person name="Eisen J.A."/>
            <person name="Markowitz V."/>
            <person name="Hugenholtz P."/>
            <person name="Kyrpides N.C."/>
            <person name="Klenk H.P."/>
            <person name="Woyke T."/>
        </authorList>
    </citation>
    <scope>NUCLEOTIDE SEQUENCE [LARGE SCALE GENOMIC DNA]</scope>
    <source>
        <strain evidence="2">ATCC 27775 / DSM 1100 / LMG 10767 / O</strain>
    </source>
</reference>
<dbReference type="InterPro" id="IPR031977">
    <property type="entry name" value="DUF4783"/>
</dbReference>
<organism evidence="1 2">
    <name type="scientific">Haliscomenobacter hydrossis (strain ATCC 27775 / DSM 1100 / LMG 10767 / O)</name>
    <dbReference type="NCBI Taxonomy" id="760192"/>
    <lineage>
        <taxon>Bacteria</taxon>
        <taxon>Pseudomonadati</taxon>
        <taxon>Bacteroidota</taxon>
        <taxon>Saprospiria</taxon>
        <taxon>Saprospirales</taxon>
        <taxon>Haliscomenobacteraceae</taxon>
        <taxon>Haliscomenobacter</taxon>
    </lineage>
</organism>
<dbReference type="Proteomes" id="UP000008461">
    <property type="component" value="Chromosome"/>
</dbReference>
<dbReference type="EMBL" id="CP002691">
    <property type="protein sequence ID" value="AEE51362.1"/>
    <property type="molecule type" value="Genomic_DNA"/>
</dbReference>
<proteinExistence type="predicted"/>
<dbReference type="Pfam" id="PF16022">
    <property type="entry name" value="DUF4783"/>
    <property type="match status" value="1"/>
</dbReference>
<evidence type="ECO:0000313" key="1">
    <source>
        <dbReference type="EMBL" id="AEE51362.1"/>
    </source>
</evidence>
<gene>
    <name evidence="1" type="ordered locus">Halhy_3507</name>
</gene>
<dbReference type="HOGENOM" id="CLU_130255_2_1_10"/>
<dbReference type="OrthoDB" id="1524766at2"/>
<dbReference type="STRING" id="760192.Halhy_3507"/>
<dbReference type="Gene3D" id="3.10.450.50">
    <property type="match status" value="1"/>
</dbReference>
<dbReference type="KEGG" id="hhy:Halhy_3507"/>
<reference key="2">
    <citation type="submission" date="2011-04" db="EMBL/GenBank/DDBJ databases">
        <title>Complete sequence of chromosome of Haliscomenobacter hydrossis DSM 1100.</title>
        <authorList>
            <consortium name="US DOE Joint Genome Institute (JGI-PGF)"/>
            <person name="Lucas S."/>
            <person name="Han J."/>
            <person name="Lapidus A."/>
            <person name="Bruce D."/>
            <person name="Goodwin L."/>
            <person name="Pitluck S."/>
            <person name="Peters L."/>
            <person name="Kyrpides N."/>
            <person name="Mavromatis K."/>
            <person name="Ivanova N."/>
            <person name="Ovchinnikova G."/>
            <person name="Pagani I."/>
            <person name="Daligault H."/>
            <person name="Detter J.C."/>
            <person name="Han C."/>
            <person name="Land M."/>
            <person name="Hauser L."/>
            <person name="Markowitz V."/>
            <person name="Cheng J.-F."/>
            <person name="Hugenholtz P."/>
            <person name="Woyke T."/>
            <person name="Wu D."/>
            <person name="Verbarg S."/>
            <person name="Frueling A."/>
            <person name="Brambilla E."/>
            <person name="Klenk H.-P."/>
            <person name="Eisen J.A."/>
        </authorList>
    </citation>
    <scope>NUCLEOTIDE SEQUENCE</scope>
    <source>
        <strain>DSM 1100</strain>
    </source>
</reference>
<sequence length="125" mass="14140">MKSLLIFLLAINIWDQQLALDSITKAISTGNVTALEPYLDKSVEIAILEQENVYGKTEAVQILKNFFGKNKPQTFSQMHTGQSKGKEAHYSIGNLTTASGTFRVYIYARVEGDKFFVQELRFDKE</sequence>
<evidence type="ECO:0008006" key="3">
    <source>
        <dbReference type="Google" id="ProtNLM"/>
    </source>
</evidence>
<dbReference type="AlphaFoldDB" id="F4KWM2"/>
<keyword evidence="2" id="KW-1185">Reference proteome</keyword>
<accession>F4KWM2</accession>